<keyword evidence="1" id="KW-0472">Membrane</keyword>
<feature type="signal peptide" evidence="2">
    <location>
        <begin position="1"/>
        <end position="15"/>
    </location>
</feature>
<reference evidence="3" key="1">
    <citation type="submission" date="2012-06" db="EMBL/GenBank/DDBJ databases">
        <title>Short 5' UTR of Entamoeba genes.</title>
        <authorList>
            <person name="Hiranuka K."/>
            <person name="Kumagai M."/>
            <person name="Wakaguri H."/>
            <person name="Suzuki Y."/>
            <person name="Sugano S."/>
            <person name="Watanabe J."/>
            <person name="Makioka A."/>
        </authorList>
    </citation>
    <scope>NUCLEOTIDE SEQUENCE</scope>
    <source>
        <strain evidence="3">HM-1:IMSS</strain>
    </source>
</reference>
<feature type="chain" id="PRO_5023867270" evidence="2">
    <location>
        <begin position="16"/>
        <end position="262"/>
    </location>
</feature>
<keyword evidence="2" id="KW-0732">Signal</keyword>
<gene>
    <name evidence="4" type="ORF">CL6EHI_035510</name>
</gene>
<evidence type="ECO:0000256" key="2">
    <source>
        <dbReference type="SAM" id="SignalP"/>
    </source>
</evidence>
<sequence length="262" mass="28658">MFIPFLFCFNLLCLATDVPINTFYKAEYSGDELVLTFSFPSGSNNYFYMNRCGSDVEIQGTLSDGSLLNGAIPSGTEVIKKISQDATSLTVKFTGCSNDPKGQAKCSCVIQVSNVKKESINGKVVTEVAQKPITKKDSTSSSEEGKTVLFMWDLLKGLDNTTIIAPSVSDYKFKTLTYVDNPSAGGLCLLYGISDVTVDAEVYTDKKLQLGMGKFNPQSKQLLYIVAEPAGYYPYYYNPITVEAGVSGIFITLFVFMIAFLI</sequence>
<evidence type="ECO:0000313" key="3">
    <source>
        <dbReference type="EMBL" id="BAN38509.1"/>
    </source>
</evidence>
<dbReference type="VEuPathDB" id="AmoebaDB:KM1_083110"/>
<evidence type="ECO:0000313" key="4">
    <source>
        <dbReference type="EMBL" id="GAT93637.1"/>
    </source>
</evidence>
<proteinExistence type="evidence at transcript level"/>
<reference evidence="4 5" key="2">
    <citation type="submission" date="2016-05" db="EMBL/GenBank/DDBJ databases">
        <title>First whole genome sequencing of Entamoeba histolytica HM1:IMSS-clone-6.</title>
        <authorList>
            <person name="Mukherjee Avik.K."/>
            <person name="Izumyama S."/>
            <person name="Nakada-Tsukui K."/>
            <person name="Nozaki T."/>
        </authorList>
    </citation>
    <scope>NUCLEOTIDE SEQUENCE [LARGE SCALE GENOMIC DNA]</scope>
    <source>
        <strain evidence="4 5">HM1:IMSS clone 6</strain>
    </source>
</reference>
<dbReference type="Proteomes" id="UP000078387">
    <property type="component" value="Unassembled WGS sequence"/>
</dbReference>
<dbReference type="EMBL" id="BDEQ01000001">
    <property type="protein sequence ID" value="GAT93637.1"/>
    <property type="molecule type" value="Genomic_DNA"/>
</dbReference>
<name>A0A5K1VA36_ENTHI</name>
<dbReference type="EMBL" id="AK419865">
    <property type="protein sequence ID" value="BAN38509.1"/>
    <property type="molecule type" value="mRNA"/>
</dbReference>
<accession>A0A5K1VA36</accession>
<keyword evidence="1" id="KW-1133">Transmembrane helix</keyword>
<dbReference type="VEuPathDB" id="AmoebaDB:EHI_035510"/>
<keyword evidence="1" id="KW-0812">Transmembrane</keyword>
<evidence type="ECO:0000256" key="1">
    <source>
        <dbReference type="SAM" id="Phobius"/>
    </source>
</evidence>
<dbReference type="OMA" id="INTFYRA"/>
<dbReference type="VEuPathDB" id="AmoebaDB:EHI5A_067370"/>
<organism evidence="4 5">
    <name type="scientific">Entamoeba histolytica</name>
    <dbReference type="NCBI Taxonomy" id="5759"/>
    <lineage>
        <taxon>Eukaryota</taxon>
        <taxon>Amoebozoa</taxon>
        <taxon>Evosea</taxon>
        <taxon>Archamoebae</taxon>
        <taxon>Mastigamoebida</taxon>
        <taxon>Entamoebidae</taxon>
        <taxon>Entamoeba</taxon>
    </lineage>
</organism>
<feature type="transmembrane region" description="Helical" evidence="1">
    <location>
        <begin position="244"/>
        <end position="261"/>
    </location>
</feature>
<protein>
    <submittedName>
        <fullName evidence="4">Uncharacterized protein</fullName>
    </submittedName>
</protein>
<dbReference type="HOGENOM" id="CLU_1063331_0_0_1"/>
<accession>S0AV70</accession>
<dbReference type="VEuPathDB" id="AmoebaDB:EHI8A_039600"/>
<dbReference type="AlphaFoldDB" id="A0A5K1VA36"/>
<dbReference type="VEuPathDB" id="AmoebaDB:EHI7A_040320"/>
<evidence type="ECO:0000313" key="5">
    <source>
        <dbReference type="Proteomes" id="UP000078387"/>
    </source>
</evidence>